<dbReference type="InterPro" id="IPR011021">
    <property type="entry name" value="Arrestin-like_N"/>
</dbReference>
<dbReference type="Gene3D" id="2.60.40.640">
    <property type="match status" value="1"/>
</dbReference>
<evidence type="ECO:0000259" key="1">
    <source>
        <dbReference type="Pfam" id="PF00339"/>
    </source>
</evidence>
<evidence type="ECO:0000313" key="2">
    <source>
        <dbReference type="EMBL" id="EWS72104.1"/>
    </source>
</evidence>
<dbReference type="GO" id="GO:0015031">
    <property type="term" value="P:protein transport"/>
    <property type="evidence" value="ECO:0007669"/>
    <property type="project" value="TreeGrafter"/>
</dbReference>
<dbReference type="InParanoid" id="W7XGN0"/>
<dbReference type="KEGG" id="tet:TTHERM_001015949"/>
<organism evidence="2 3">
    <name type="scientific">Tetrahymena thermophila (strain SB210)</name>
    <dbReference type="NCBI Taxonomy" id="312017"/>
    <lineage>
        <taxon>Eukaryota</taxon>
        <taxon>Sar</taxon>
        <taxon>Alveolata</taxon>
        <taxon>Ciliophora</taxon>
        <taxon>Intramacronucleata</taxon>
        <taxon>Oligohymenophorea</taxon>
        <taxon>Hymenostomatida</taxon>
        <taxon>Tetrahymenina</taxon>
        <taxon>Tetrahymenidae</taxon>
        <taxon>Tetrahymena</taxon>
    </lineage>
</organism>
<dbReference type="InterPro" id="IPR014752">
    <property type="entry name" value="Arrestin-like_C"/>
</dbReference>
<gene>
    <name evidence="2" type="ORF">TTHERM_001015949</name>
</gene>
<dbReference type="PANTHER" id="PTHR11188">
    <property type="entry name" value="ARRESTIN DOMAIN CONTAINING PROTEIN"/>
    <property type="match status" value="1"/>
</dbReference>
<name>W7XGN0_TETTS</name>
<keyword evidence="3" id="KW-1185">Reference proteome</keyword>
<accession>W7XGN0</accession>
<dbReference type="Pfam" id="PF00339">
    <property type="entry name" value="Arrestin_N"/>
    <property type="match status" value="1"/>
</dbReference>
<dbReference type="AlphaFoldDB" id="W7XGN0"/>
<dbReference type="PANTHER" id="PTHR11188:SF17">
    <property type="entry name" value="FI21816P1"/>
    <property type="match status" value="1"/>
</dbReference>
<protein>
    <submittedName>
        <fullName evidence="2">Arrestin</fullName>
    </submittedName>
</protein>
<dbReference type="Proteomes" id="UP000009168">
    <property type="component" value="Unassembled WGS sequence"/>
</dbReference>
<reference evidence="3" key="1">
    <citation type="journal article" date="2006" name="PLoS Biol.">
        <title>Macronuclear genome sequence of the ciliate Tetrahymena thermophila, a model eukaryote.</title>
        <authorList>
            <person name="Eisen J.A."/>
            <person name="Coyne R.S."/>
            <person name="Wu M."/>
            <person name="Wu D."/>
            <person name="Thiagarajan M."/>
            <person name="Wortman J.R."/>
            <person name="Badger J.H."/>
            <person name="Ren Q."/>
            <person name="Amedeo P."/>
            <person name="Jones K.M."/>
            <person name="Tallon L.J."/>
            <person name="Delcher A.L."/>
            <person name="Salzberg S.L."/>
            <person name="Silva J.C."/>
            <person name="Haas B.J."/>
            <person name="Majoros W.H."/>
            <person name="Farzad M."/>
            <person name="Carlton J.M."/>
            <person name="Smith R.K. Jr."/>
            <person name="Garg J."/>
            <person name="Pearlman R.E."/>
            <person name="Karrer K.M."/>
            <person name="Sun L."/>
            <person name="Manning G."/>
            <person name="Elde N.C."/>
            <person name="Turkewitz A.P."/>
            <person name="Asai D.J."/>
            <person name="Wilkes D.E."/>
            <person name="Wang Y."/>
            <person name="Cai H."/>
            <person name="Collins K."/>
            <person name="Stewart B.A."/>
            <person name="Lee S.R."/>
            <person name="Wilamowska K."/>
            <person name="Weinberg Z."/>
            <person name="Ruzzo W.L."/>
            <person name="Wloga D."/>
            <person name="Gaertig J."/>
            <person name="Frankel J."/>
            <person name="Tsao C.-C."/>
            <person name="Gorovsky M.A."/>
            <person name="Keeling P.J."/>
            <person name="Waller R.F."/>
            <person name="Patron N.J."/>
            <person name="Cherry J.M."/>
            <person name="Stover N.A."/>
            <person name="Krieger C.J."/>
            <person name="del Toro C."/>
            <person name="Ryder H.F."/>
            <person name="Williamson S.C."/>
            <person name="Barbeau R.A."/>
            <person name="Hamilton E.P."/>
            <person name="Orias E."/>
        </authorList>
    </citation>
    <scope>NUCLEOTIDE SEQUENCE [LARGE SCALE GENOMIC DNA]</scope>
    <source>
        <strain evidence="3">SB210</strain>
    </source>
</reference>
<dbReference type="GeneID" id="24441415"/>
<feature type="domain" description="Arrestin-like N-terminal" evidence="1">
    <location>
        <begin position="17"/>
        <end position="164"/>
    </location>
</feature>
<evidence type="ECO:0000313" key="3">
    <source>
        <dbReference type="Proteomes" id="UP000009168"/>
    </source>
</evidence>
<dbReference type="EMBL" id="GG662478">
    <property type="protein sequence ID" value="EWS72104.1"/>
    <property type="molecule type" value="Genomic_DNA"/>
</dbReference>
<dbReference type="InterPro" id="IPR050357">
    <property type="entry name" value="Arrestin_domain-protein"/>
</dbReference>
<dbReference type="SUPFAM" id="SSF81296">
    <property type="entry name" value="E set domains"/>
    <property type="match status" value="1"/>
</dbReference>
<proteinExistence type="predicted"/>
<dbReference type="InterPro" id="IPR014756">
    <property type="entry name" value="Ig_E-set"/>
</dbReference>
<dbReference type="GO" id="GO:0005737">
    <property type="term" value="C:cytoplasm"/>
    <property type="evidence" value="ECO:0007669"/>
    <property type="project" value="TreeGrafter"/>
</dbReference>
<sequence length="403" mass="46367">MITQEGKRELGELSIQLEKNTFKQGEKVQGTLKLILNEKYNGEVIYLLLLGKVFAKTYRHQLNEKTQKWDDINVKEDSKSFICQRYELFSFKKNLNSDGSNPITSVENEGDLMINPGQYQISFHFQLPDSLEYSSTACKGAYGISKDVSDHYDFHVKYFIEVFLPTKDTTCTPISDKFNITIIGNDVIHRQKSDNKSYKKESSISSSSGCFCFSSDSYIIRTLSEKMCYQSQQKISVNLEIDGAGNSKPINKVAYEFKRLLIFKNGYQCSKELKTGESSIKFVNQKANQVFECNLPIALALSHHSNLVDLKYVAEFKFYSGNTLLDIHQHDFYLEPNVALERWEEKNVNDNNEGDSNEDPQVNILRANSNINWQKCKSTVDYYYTNLDHFRKIPTIQNSVNVQ</sequence>
<dbReference type="RefSeq" id="XP_012655357.1">
    <property type="nucleotide sequence ID" value="XM_012799903.1"/>
</dbReference>